<dbReference type="GO" id="GO:0006355">
    <property type="term" value="P:regulation of DNA-templated transcription"/>
    <property type="evidence" value="ECO:0007669"/>
    <property type="project" value="InterPro"/>
</dbReference>
<comment type="caution">
    <text evidence="4">The sequence shown here is derived from an EMBL/GenBank/DDBJ whole genome shotgun (WGS) entry which is preliminary data.</text>
</comment>
<proteinExistence type="predicted"/>
<sequence length="514" mass="56512">MTWFFGDLRLDSEHFQLSRSGEPVRVEPQALSLLIHLVRHHNRMVTKDELAATVWQGRAVSDASISSSIRMVRQAVGDDGVHQKIIRTVHGRGFRFVAEMTNIPARVSIEASGKPLEPPAGRPSIAVLPLQPLGISPDLAILGEAIPHEIIEALSRLRWLAVIARGSTFRFSQATTDTALVATALAARYVLSGIIEGRHRTVAVTLELTDTSSGEIIWADRLTTPLDEIDDLREQIVVHLVSALETHIPLNEARIARLNGPDGLDPWANYHLGLRHLYRFTASDTMLAEKCFERAIAVDPRFARAHAGLSFTSFLQAFLHLVSDPAAAACAARRNAERSLELDALDPFANFTMGRSYWLTNEPEVAADWLARATTLNPNYAQGFYASAFTAMLTGNVPATMAALDTSLHLSPLDPLLYGIHGVRAQILLQQGDHQAAADWAERAAKTPGAHYLIAMLALAANGLAGRRDHAARWRQETHRLKPDAKAADYFAAFPTRDVTSREQIAAELRRQGF</sequence>
<evidence type="ECO:0000259" key="3">
    <source>
        <dbReference type="PROSITE" id="PS51755"/>
    </source>
</evidence>
<dbReference type="SMART" id="SM00862">
    <property type="entry name" value="Trans_reg_C"/>
    <property type="match status" value="1"/>
</dbReference>
<gene>
    <name evidence="4" type="ORF">A7A09_013340</name>
</gene>
<evidence type="ECO:0000256" key="2">
    <source>
        <dbReference type="PROSITE-ProRule" id="PRU01091"/>
    </source>
</evidence>
<dbReference type="GO" id="GO:0003677">
    <property type="term" value="F:DNA binding"/>
    <property type="evidence" value="ECO:0007669"/>
    <property type="project" value="UniProtKB-UniRule"/>
</dbReference>
<evidence type="ECO:0000313" key="5">
    <source>
        <dbReference type="Proteomes" id="UP000238137"/>
    </source>
</evidence>
<dbReference type="PROSITE" id="PS51755">
    <property type="entry name" value="OMPR_PHOB"/>
    <property type="match status" value="1"/>
</dbReference>
<dbReference type="InterPro" id="IPR001867">
    <property type="entry name" value="OmpR/PhoB-type_DNA-bd"/>
</dbReference>
<protein>
    <submittedName>
        <fullName evidence="4">Transcriptional regulator</fullName>
    </submittedName>
</protein>
<dbReference type="Gene3D" id="1.25.40.10">
    <property type="entry name" value="Tetratricopeptide repeat domain"/>
    <property type="match status" value="1"/>
</dbReference>
<dbReference type="GO" id="GO:0000160">
    <property type="term" value="P:phosphorelay signal transduction system"/>
    <property type="evidence" value="ECO:0007669"/>
    <property type="project" value="InterPro"/>
</dbReference>
<feature type="domain" description="OmpR/PhoB-type" evidence="3">
    <location>
        <begin position="1"/>
        <end position="98"/>
    </location>
</feature>
<dbReference type="SUPFAM" id="SSF46894">
    <property type="entry name" value="C-terminal effector domain of the bipartite response regulators"/>
    <property type="match status" value="1"/>
</dbReference>
<dbReference type="Pfam" id="PF00486">
    <property type="entry name" value="Trans_reg_C"/>
    <property type="match status" value="1"/>
</dbReference>
<dbReference type="SUPFAM" id="SSF81901">
    <property type="entry name" value="HCP-like"/>
    <property type="match status" value="1"/>
</dbReference>
<feature type="DNA-binding region" description="OmpR/PhoB-type" evidence="2">
    <location>
        <begin position="1"/>
        <end position="98"/>
    </location>
</feature>
<organism evidence="4 5">
    <name type="scientific">Paracoccus methylarcula</name>
    <dbReference type="NCBI Taxonomy" id="72022"/>
    <lineage>
        <taxon>Bacteria</taxon>
        <taxon>Pseudomonadati</taxon>
        <taxon>Pseudomonadota</taxon>
        <taxon>Alphaproteobacteria</taxon>
        <taxon>Rhodobacterales</taxon>
        <taxon>Paracoccaceae</taxon>
        <taxon>Paracoccus</taxon>
    </lineage>
</organism>
<evidence type="ECO:0000256" key="1">
    <source>
        <dbReference type="ARBA" id="ARBA00023125"/>
    </source>
</evidence>
<keyword evidence="1 2" id="KW-0238">DNA-binding</keyword>
<evidence type="ECO:0000313" key="4">
    <source>
        <dbReference type="EMBL" id="RNF33901.1"/>
    </source>
</evidence>
<dbReference type="EMBL" id="PXNQ02000008">
    <property type="protein sequence ID" value="RNF33901.1"/>
    <property type="molecule type" value="Genomic_DNA"/>
</dbReference>
<dbReference type="Proteomes" id="UP000238137">
    <property type="component" value="Unassembled WGS sequence"/>
</dbReference>
<dbReference type="RefSeq" id="WP_106691870.1">
    <property type="nucleotide sequence ID" value="NZ_PXNQ02000008.1"/>
</dbReference>
<dbReference type="CDD" id="cd00383">
    <property type="entry name" value="trans_reg_C"/>
    <property type="match status" value="1"/>
</dbReference>
<accession>A0A3R7M8F9</accession>
<dbReference type="Gene3D" id="1.10.10.10">
    <property type="entry name" value="Winged helix-like DNA-binding domain superfamily/Winged helix DNA-binding domain"/>
    <property type="match status" value="1"/>
</dbReference>
<dbReference type="Gene3D" id="3.40.50.10610">
    <property type="entry name" value="ABC-type transport auxiliary lipoprotein component"/>
    <property type="match status" value="1"/>
</dbReference>
<keyword evidence="5" id="KW-1185">Reference proteome</keyword>
<dbReference type="OrthoDB" id="54411at2"/>
<name>A0A3R7M8F9_9RHOB</name>
<dbReference type="InterPro" id="IPR036388">
    <property type="entry name" value="WH-like_DNA-bd_sf"/>
</dbReference>
<reference evidence="4" key="1">
    <citation type="submission" date="2018-05" db="EMBL/GenBank/DDBJ databases">
        <title>Reclassification of Methylarcula marina and Methylarcula terricola as Paracoccus methylarcula sp.nov., comb.nov. and Paracoccus terricola comb.nov.</title>
        <authorList>
            <person name="Shmareva M.N."/>
            <person name="Doronina N.V."/>
            <person name="Vasilenko O.V."/>
            <person name="Tarlachkov S.V."/>
            <person name="Trotsenko Y.A."/>
        </authorList>
    </citation>
    <scope>NUCLEOTIDE SEQUENCE [LARGE SCALE GENOMIC DNA]</scope>
    <source>
        <strain evidence="4">VKM B-2159</strain>
    </source>
</reference>
<dbReference type="InterPro" id="IPR011990">
    <property type="entry name" value="TPR-like_helical_dom_sf"/>
</dbReference>
<dbReference type="InterPro" id="IPR016032">
    <property type="entry name" value="Sig_transdc_resp-reg_C-effctor"/>
</dbReference>
<dbReference type="AlphaFoldDB" id="A0A3R7M8F9"/>